<protein>
    <submittedName>
        <fullName evidence="3">Cyclic 3',5'-adenosine monophosphate phosphodiesterase</fullName>
    </submittedName>
</protein>
<dbReference type="Pfam" id="PF00149">
    <property type="entry name" value="Metallophos"/>
    <property type="match status" value="1"/>
</dbReference>
<feature type="domain" description="Calcineurin-like phosphoesterase" evidence="2">
    <location>
        <begin position="250"/>
        <end position="432"/>
    </location>
</feature>
<evidence type="ECO:0000256" key="1">
    <source>
        <dbReference type="SAM" id="SignalP"/>
    </source>
</evidence>
<dbReference type="GO" id="GO:0016787">
    <property type="term" value="F:hydrolase activity"/>
    <property type="evidence" value="ECO:0007669"/>
    <property type="project" value="InterPro"/>
</dbReference>
<keyword evidence="1" id="KW-0732">Signal</keyword>
<evidence type="ECO:0000313" key="3">
    <source>
        <dbReference type="EMBL" id="OPZ92222.1"/>
    </source>
</evidence>
<dbReference type="PANTHER" id="PTHR43143:SF1">
    <property type="entry name" value="SERINE_THREONINE-PROTEIN PHOSPHATASE CPPED1"/>
    <property type="match status" value="1"/>
</dbReference>
<gene>
    <name evidence="3" type="ORF">BWY73_00895</name>
</gene>
<dbReference type="Gene3D" id="3.60.21.10">
    <property type="match status" value="1"/>
</dbReference>
<proteinExistence type="predicted"/>
<evidence type="ECO:0000259" key="2">
    <source>
        <dbReference type="Pfam" id="PF00149"/>
    </source>
</evidence>
<reference evidence="3" key="1">
    <citation type="submission" date="2017-02" db="EMBL/GenBank/DDBJ databases">
        <title>Delving into the versatile metabolic prowess of the omnipresent phylum Bacteroidetes.</title>
        <authorList>
            <person name="Nobu M.K."/>
            <person name="Mei R."/>
            <person name="Narihiro T."/>
            <person name="Kuroda K."/>
            <person name="Liu W.-T."/>
        </authorList>
    </citation>
    <scope>NUCLEOTIDE SEQUENCE</scope>
    <source>
        <strain evidence="3">ADurb.Bin417</strain>
    </source>
</reference>
<sequence>MMNDRRRFWMRLGLAVMLAGLLAGPAFAQAGNVLWQEDFEGYAENAPLDGQNGWTMLKVADAPAAVVKSGAGLKNSRGLVLSNTKAFRSDYIGLTRTFPQALTGTLWIQCRFKAPAAADNWIGGFNIKSNLAGFSAGLLREKDKPDQIRFVVPYWQGYRIHRTVPYEGGRWYTLTLKLDNERKTYSAWVDDVELGSDLDVGAGELKSVYLSSGGKAEDPAVVDDLIITRSRPAGITERPLYPAGKPGRLFRFAAMGDPQPGLGNYAVELIHFQRAVRQVNESGAEFTLILGDLVHDGKVDTTYQDLAATAKSFSKPWYPVRGNHDAPEKFKKYFKPELNYSFEHKDFRFVMLDAIGGQEELTAEQLAWVEKEFQAAKAKKQEIVVCTHVSAWDENARGVSPYMQIGPESKAKLKELYKKYDALLMLSGHYHRGPWYAQEEGMNYLVLGGTGFVRSSPTGWSVVDVYPDRLEIYTKPVFFPCEDEKTTEFYDMPYLEWRSYESYRTGQGVAAKLHFPYLVRSPLVIKRKAR</sequence>
<comment type="caution">
    <text evidence="3">The sequence shown here is derived from an EMBL/GenBank/DDBJ whole genome shotgun (WGS) entry which is preliminary data.</text>
</comment>
<organism evidence="3">
    <name type="scientific">candidate division TA06 bacterium ADurb.Bin417</name>
    <dbReference type="NCBI Taxonomy" id="1852828"/>
    <lineage>
        <taxon>Bacteria</taxon>
        <taxon>Bacteria division TA06</taxon>
    </lineage>
</organism>
<feature type="chain" id="PRO_5012708818" evidence="1">
    <location>
        <begin position="29"/>
        <end position="530"/>
    </location>
</feature>
<dbReference type="Proteomes" id="UP000485484">
    <property type="component" value="Unassembled WGS sequence"/>
</dbReference>
<dbReference type="SUPFAM" id="SSF56300">
    <property type="entry name" value="Metallo-dependent phosphatases"/>
    <property type="match status" value="1"/>
</dbReference>
<dbReference type="AlphaFoldDB" id="A0A1V5MGJ5"/>
<feature type="signal peptide" evidence="1">
    <location>
        <begin position="1"/>
        <end position="28"/>
    </location>
</feature>
<accession>A0A1V5MGJ5</accession>
<dbReference type="EMBL" id="MWAK01000119">
    <property type="protein sequence ID" value="OPZ92222.1"/>
    <property type="molecule type" value="Genomic_DNA"/>
</dbReference>
<dbReference type="PANTHER" id="PTHR43143">
    <property type="entry name" value="METALLOPHOSPHOESTERASE, CALCINEURIN SUPERFAMILY"/>
    <property type="match status" value="1"/>
</dbReference>
<dbReference type="InterPro" id="IPR004843">
    <property type="entry name" value="Calcineurin-like_PHP"/>
</dbReference>
<dbReference type="InterPro" id="IPR051918">
    <property type="entry name" value="STPP_CPPED1"/>
</dbReference>
<name>A0A1V5MGJ5_UNCT6</name>
<dbReference type="InterPro" id="IPR029052">
    <property type="entry name" value="Metallo-depent_PP-like"/>
</dbReference>